<feature type="compositionally biased region" description="Low complexity" evidence="1">
    <location>
        <begin position="265"/>
        <end position="281"/>
    </location>
</feature>
<evidence type="ECO:0000313" key="2">
    <source>
        <dbReference type="EMBL" id="KZS93935.1"/>
    </source>
</evidence>
<accession>A0A164V941</accession>
<feature type="region of interest" description="Disordered" evidence="1">
    <location>
        <begin position="1"/>
        <end position="92"/>
    </location>
</feature>
<feature type="compositionally biased region" description="Low complexity" evidence="1">
    <location>
        <begin position="38"/>
        <end position="70"/>
    </location>
</feature>
<feature type="region of interest" description="Disordered" evidence="1">
    <location>
        <begin position="265"/>
        <end position="284"/>
    </location>
</feature>
<feature type="region of interest" description="Disordered" evidence="1">
    <location>
        <begin position="292"/>
        <end position="331"/>
    </location>
</feature>
<keyword evidence="3" id="KW-1185">Reference proteome</keyword>
<organism evidence="2 3">
    <name type="scientific">Sistotremastrum niveocremeum HHB9708</name>
    <dbReference type="NCBI Taxonomy" id="1314777"/>
    <lineage>
        <taxon>Eukaryota</taxon>
        <taxon>Fungi</taxon>
        <taxon>Dikarya</taxon>
        <taxon>Basidiomycota</taxon>
        <taxon>Agaricomycotina</taxon>
        <taxon>Agaricomycetes</taxon>
        <taxon>Sistotremastrales</taxon>
        <taxon>Sistotremastraceae</taxon>
        <taxon>Sertulicium</taxon>
        <taxon>Sertulicium niveocremeum</taxon>
    </lineage>
</organism>
<evidence type="ECO:0000256" key="1">
    <source>
        <dbReference type="SAM" id="MobiDB-lite"/>
    </source>
</evidence>
<dbReference type="OrthoDB" id="2568455at2759"/>
<sequence>MSILDTARTRPPPPPPLRLSLQTSASKPQDSTPFLYNPPSSSRSPSRSTTPLGSSRSYQLSPTSSTFSSSYKMRGGAQGRARRTTPPPADTRRELEEFAAHCRSWYYDQDDASGRAVSQIMNNLPTSQRAPYIRLQAAIRSAYHASTTARRLAEFKAQLSSTHPGGSLTPLARANLAGPVARKERYERFSRFVRAWCTPGIPGTTPFFHALWAIMRLQTLPNKLGGAGSKRLEWEFDDAVFQESAGKDFMLEAIDILKGVLGFSDTKSSSSSDTPPASSTSELYQPEVHQAPESGMAMEPIYPSSGSGRKNRIRAPSDPFLDTPTLSRSVSSSLSGISAGLVKTPKTGTTELTVEEAPQSPTTIAAQEDVVALSKSQMNTDYERPPEKTLRTWVVPDLSNAEFHSLESLFPTFVSTRGHARFTMGASRRKFDLEEGLDQDEGEGTDPEDIRCGTGRIWIGSEERGEGWNGGWWTRFVDWWKRLFC</sequence>
<evidence type="ECO:0000313" key="3">
    <source>
        <dbReference type="Proteomes" id="UP000076722"/>
    </source>
</evidence>
<dbReference type="AlphaFoldDB" id="A0A164V941"/>
<gene>
    <name evidence="2" type="ORF">SISNIDRAFT_474048</name>
</gene>
<dbReference type="Proteomes" id="UP000076722">
    <property type="component" value="Unassembled WGS sequence"/>
</dbReference>
<proteinExistence type="predicted"/>
<name>A0A164V941_9AGAM</name>
<feature type="compositionally biased region" description="Polar residues" evidence="1">
    <location>
        <begin position="20"/>
        <end position="34"/>
    </location>
</feature>
<dbReference type="EMBL" id="KV419405">
    <property type="protein sequence ID" value="KZS93935.1"/>
    <property type="molecule type" value="Genomic_DNA"/>
</dbReference>
<protein>
    <submittedName>
        <fullName evidence="2">Uncharacterized protein</fullName>
    </submittedName>
</protein>
<reference evidence="2 3" key="1">
    <citation type="journal article" date="2016" name="Mol. Biol. Evol.">
        <title>Comparative Genomics of Early-Diverging Mushroom-Forming Fungi Provides Insights into the Origins of Lignocellulose Decay Capabilities.</title>
        <authorList>
            <person name="Nagy L.G."/>
            <person name="Riley R."/>
            <person name="Tritt A."/>
            <person name="Adam C."/>
            <person name="Daum C."/>
            <person name="Floudas D."/>
            <person name="Sun H."/>
            <person name="Yadav J.S."/>
            <person name="Pangilinan J."/>
            <person name="Larsson K.H."/>
            <person name="Matsuura K."/>
            <person name="Barry K."/>
            <person name="Labutti K."/>
            <person name="Kuo R."/>
            <person name="Ohm R.A."/>
            <person name="Bhattacharya S.S."/>
            <person name="Shirouzu T."/>
            <person name="Yoshinaga Y."/>
            <person name="Martin F.M."/>
            <person name="Grigoriev I.V."/>
            <person name="Hibbett D.S."/>
        </authorList>
    </citation>
    <scope>NUCLEOTIDE SEQUENCE [LARGE SCALE GENOMIC DNA]</scope>
    <source>
        <strain evidence="2 3">HHB9708</strain>
    </source>
</reference>